<keyword evidence="1" id="KW-1133">Transmembrane helix</keyword>
<evidence type="ECO:0000256" key="1">
    <source>
        <dbReference type="SAM" id="Phobius"/>
    </source>
</evidence>
<keyword evidence="1" id="KW-0472">Membrane</keyword>
<evidence type="ECO:0000313" key="2">
    <source>
        <dbReference type="EMBL" id="CAD7008775.1"/>
    </source>
</evidence>
<gene>
    <name evidence="2" type="ORF">CCAP1982_LOCUS16999</name>
</gene>
<evidence type="ECO:0000313" key="3">
    <source>
        <dbReference type="Proteomes" id="UP000606786"/>
    </source>
</evidence>
<dbReference type="Proteomes" id="UP000606786">
    <property type="component" value="Unassembled WGS sequence"/>
</dbReference>
<protein>
    <submittedName>
        <fullName evidence="2">(Mediterranean fruit fly) hypothetical protein</fullName>
    </submittedName>
</protein>
<proteinExistence type="predicted"/>
<keyword evidence="3" id="KW-1185">Reference proteome</keyword>
<dbReference type="EMBL" id="CAJHJT010000045">
    <property type="protein sequence ID" value="CAD7008775.1"/>
    <property type="molecule type" value="Genomic_DNA"/>
</dbReference>
<comment type="caution">
    <text evidence="2">The sequence shown here is derived from an EMBL/GenBank/DDBJ whole genome shotgun (WGS) entry which is preliminary data.</text>
</comment>
<organism evidence="2 3">
    <name type="scientific">Ceratitis capitata</name>
    <name type="common">Mediterranean fruit fly</name>
    <name type="synonym">Tephritis capitata</name>
    <dbReference type="NCBI Taxonomy" id="7213"/>
    <lineage>
        <taxon>Eukaryota</taxon>
        <taxon>Metazoa</taxon>
        <taxon>Ecdysozoa</taxon>
        <taxon>Arthropoda</taxon>
        <taxon>Hexapoda</taxon>
        <taxon>Insecta</taxon>
        <taxon>Pterygota</taxon>
        <taxon>Neoptera</taxon>
        <taxon>Endopterygota</taxon>
        <taxon>Diptera</taxon>
        <taxon>Brachycera</taxon>
        <taxon>Muscomorpha</taxon>
        <taxon>Tephritoidea</taxon>
        <taxon>Tephritidae</taxon>
        <taxon>Ceratitis</taxon>
        <taxon>Ceratitis</taxon>
    </lineage>
</organism>
<keyword evidence="1" id="KW-0812">Transmembrane</keyword>
<reference evidence="2" key="1">
    <citation type="submission" date="2020-11" db="EMBL/GenBank/DDBJ databases">
        <authorList>
            <person name="Whitehead M."/>
        </authorList>
    </citation>
    <scope>NUCLEOTIDE SEQUENCE</scope>
    <source>
        <strain evidence="2">EGII</strain>
    </source>
</reference>
<accession>A0A811VAQ1</accession>
<feature type="non-terminal residue" evidence="2">
    <location>
        <position position="73"/>
    </location>
</feature>
<sequence length="73" mass="8476">LPSDIPYINKSIIPHATSCVHSQKKRYFSLYLLSSKLSMSWLMVLVYLRACRLVVRWLRCVTIDTISGHHLSE</sequence>
<name>A0A811VAQ1_CERCA</name>
<feature type="non-terminal residue" evidence="2">
    <location>
        <position position="1"/>
    </location>
</feature>
<dbReference type="AlphaFoldDB" id="A0A811VAQ1"/>
<feature type="transmembrane region" description="Helical" evidence="1">
    <location>
        <begin position="28"/>
        <end position="48"/>
    </location>
</feature>